<feature type="compositionally biased region" description="Low complexity" evidence="1">
    <location>
        <begin position="1666"/>
        <end position="1690"/>
    </location>
</feature>
<feature type="compositionally biased region" description="Basic residues" evidence="1">
    <location>
        <begin position="1120"/>
        <end position="1132"/>
    </location>
</feature>
<dbReference type="PROSITE" id="PS51293">
    <property type="entry name" value="SANT"/>
    <property type="match status" value="2"/>
</dbReference>
<feature type="region of interest" description="Disordered" evidence="1">
    <location>
        <begin position="122"/>
        <end position="144"/>
    </location>
</feature>
<feature type="compositionally biased region" description="Basic and acidic residues" evidence="1">
    <location>
        <begin position="447"/>
        <end position="457"/>
    </location>
</feature>
<feature type="domain" description="SANT" evidence="2">
    <location>
        <begin position="912"/>
        <end position="963"/>
    </location>
</feature>
<feature type="region of interest" description="Disordered" evidence="1">
    <location>
        <begin position="1665"/>
        <end position="1691"/>
    </location>
</feature>
<feature type="compositionally biased region" description="Low complexity" evidence="1">
    <location>
        <begin position="309"/>
        <end position="331"/>
    </location>
</feature>
<dbReference type="PANTHER" id="PTHR13992:SF39">
    <property type="entry name" value="SMRTER, ISOFORM G"/>
    <property type="match status" value="1"/>
</dbReference>
<comment type="caution">
    <text evidence="3">The sequence shown here is derived from an EMBL/GenBank/DDBJ whole genome shotgun (WGS) entry which is preliminary data.</text>
</comment>
<dbReference type="PANTHER" id="PTHR13992">
    <property type="entry name" value="NUCLEAR RECEPTOR CO-REPRESSOR RELATED NCOR"/>
    <property type="match status" value="1"/>
</dbReference>
<dbReference type="SMART" id="SM00717">
    <property type="entry name" value="SANT"/>
    <property type="match status" value="2"/>
</dbReference>
<dbReference type="Pfam" id="PF00249">
    <property type="entry name" value="Myb_DNA-binding"/>
    <property type="match status" value="1"/>
</dbReference>
<feature type="compositionally biased region" description="Basic and acidic residues" evidence="1">
    <location>
        <begin position="203"/>
        <end position="233"/>
    </location>
</feature>
<sequence length="1832" mass="211184">METTTSSGQDIRISRRDREDRDQRNERFRLPSRERDDRPQTQALNRSSRPRQRSPIDYDDMDRIPQGGANSSFSERRNIPLRNSVPDIIPAPEIGFSLISEVCLIARTKYDDRFIPTREVRFRQPGSSPTIPTATHREYFSPGPGNQYGFREFYRYPDEREWVSGRSPYSRERERDRERERERERDRERRDRDRTYRTSNISHFERDSQHDPYDYRDRDYHRKRYPRDWDYRRTGVSSGPGYRDDPHDSRYETSLSRGESGESERNGRYFMATRHNHWRQRDRRSSSPSTRSSITNSPPPPSHHRSRSTKTSTRSVSPQTRSSTGNSGGSSPKRSDLERVISSKRPLKISIQKRVENNSENEDEINHYKEQVEESMLPNLTESLDVYKNLHTTGTSIRDETNLEERSLKESENVHNSADEKNEGYGSNEKGGWTGWRSIVAINEEKERDHKKLKDDAADSETATDQTADMDLSSGENDEQPSQSQNKLSICSDDLESMEESDAVDDSVEDRVEISKKDNESIYTSNKINISNNHIYDEESLNVLSHEMDEDLNNHQDDLNSKIGELTNHENCSLPVSEVTNIPTSSSQYIIDGSFQLDDKIDYNTIGAEIEKVENEIDHYKSLLDQKRRRIEEKSLARANRKSKSNKRVNFDFHQEAILIEVEQMESALINEQTINNELTVNHVNNVNNVQNSETVFTEYIFPESDKVTDDHEENDKSSNMWEIIYSENRGKTEDIPLDSFIRFGSWGQTNEIYKNLSEYPFFQQNILDYNRLRQMLMEDFQDQKWNIKQKELALQQEWKTVHYAWKQKFESLQKTKGKMKQDDNDGNSSTSGFAARWPVRTNRGRRRGDVVRSEAEMEEVMKILQDEQRKCQTWANVPSMILDPKDRQQAKFINNNRCVSDPECFYDFNVDINIDWTIQEREYFYEFFKSFPKKFGKIADHLKIKSANDCVIYYYRNKKDLNLKDLIPKNGRGQRMIALNSKARKNNHASPNNSQNIVSISYSDSGIINNSKVSENIDEGSTKIDKISEEANETSNKPIERIRYETDPPLIEQQELHNHSNLNEEIPSETPDVLMKHHNSNKNILSNESKLQEQFVNNSESSHVIQETSEEIALLPATKKTRVSKPRRKQKVMKDHDQHEESETVKKKRNLLHDPPSVDNDDDDSSVPVIFDAQISRKQNSVNDDDSVDEAARVLTLMSLEGNSNDNNTHSSTQQELVSVSKSKGRPRQVETLVEKDHEVSPNKSSITSEDRITSQKKISSYWNKREVSLFEQSLNEFGKDFRKISDVIKSKTEVQVKNYYEKHFEKQNIGSNTDDVETRPFNTSDDIQSSKEKQSQAKSNVQASRGNESLKHNAQNQHNILINSQNDETVLSLHGGFLTIVENNTINIATERQSQITELPSSLNKSSNTSPSSETVQKSSSILNLLNPSNTITTDVNDNSWFSEEQSETRSNRNEVASSEKVNDRKHSTTGTISSDANMQDVISSVPRHQFMTQNSELHLSARSNNQQTLSQQHYAQYMSQMNQANLAREMAQKRQIEQQQRQQQQHYAHILSNPQNQQTSHFRPSSYIYMHQQQSNQQVHQQAQHQQVQQQFTHQHQIQHRIANSIQVPSHNITSNSTQTFINNNYSVPRIYSSHSSHSSQYVLGLPSNNNTLVGQQLINTGHHTTSSSQHNNNVSQQSSFSTHQSSDYNTNEMMVGQLHRPFNGTSRSGHLFTRTPQSQVRPHVHYQQALHRVPGMNSNIIGRPTSSISSTPAMGELSYNHPILQSRPSIVMPSTAQGVQNVVGHGHAHNFTNSPRPFSGDQQQPSSSERSDSRLSSPILCPKIEPPS</sequence>
<dbReference type="VEuPathDB" id="FungiDB:RhiirFUN_013599"/>
<dbReference type="CDD" id="cd00167">
    <property type="entry name" value="SANT"/>
    <property type="match status" value="2"/>
</dbReference>
<organism evidence="3 4">
    <name type="scientific">Rhizophagus irregularis</name>
    <dbReference type="NCBI Taxonomy" id="588596"/>
    <lineage>
        <taxon>Eukaryota</taxon>
        <taxon>Fungi</taxon>
        <taxon>Fungi incertae sedis</taxon>
        <taxon>Mucoromycota</taxon>
        <taxon>Glomeromycotina</taxon>
        <taxon>Glomeromycetes</taxon>
        <taxon>Glomerales</taxon>
        <taxon>Glomeraceae</taxon>
        <taxon>Rhizophagus</taxon>
    </lineage>
</organism>
<feature type="region of interest" description="Disordered" evidence="1">
    <location>
        <begin position="164"/>
        <end position="345"/>
    </location>
</feature>
<dbReference type="InterPro" id="IPR001005">
    <property type="entry name" value="SANT/Myb"/>
</dbReference>
<feature type="compositionally biased region" description="Polar residues" evidence="1">
    <location>
        <begin position="1202"/>
        <end position="1223"/>
    </location>
</feature>
<feature type="compositionally biased region" description="Basic and acidic residues" evidence="1">
    <location>
        <begin position="397"/>
        <end position="423"/>
    </location>
</feature>
<feature type="compositionally biased region" description="Basic and acidic residues" evidence="1">
    <location>
        <begin position="242"/>
        <end position="251"/>
    </location>
</feature>
<name>A0A915ZVL4_9GLOM</name>
<feature type="region of interest" description="Disordered" evidence="1">
    <location>
        <begin position="1"/>
        <end position="78"/>
    </location>
</feature>
<dbReference type="InterPro" id="IPR017884">
    <property type="entry name" value="SANT_dom"/>
</dbReference>
<feature type="domain" description="SANT" evidence="2">
    <location>
        <begin position="1259"/>
        <end position="1310"/>
    </location>
</feature>
<feature type="compositionally biased region" description="Basic and acidic residues" evidence="1">
    <location>
        <begin position="1133"/>
        <end position="1146"/>
    </location>
</feature>
<dbReference type="GO" id="GO:0006357">
    <property type="term" value="P:regulation of transcription by RNA polymerase II"/>
    <property type="evidence" value="ECO:0007669"/>
    <property type="project" value="TreeGrafter"/>
</dbReference>
<feature type="region of interest" description="Disordered" evidence="1">
    <location>
        <begin position="396"/>
        <end position="433"/>
    </location>
</feature>
<proteinExistence type="predicted"/>
<feature type="compositionally biased region" description="Basic and acidic residues" evidence="1">
    <location>
        <begin position="12"/>
        <end position="39"/>
    </location>
</feature>
<feature type="region of interest" description="Disordered" evidence="1">
    <location>
        <begin position="1399"/>
        <end position="1475"/>
    </location>
</feature>
<feature type="compositionally biased region" description="Polar residues" evidence="1">
    <location>
        <begin position="1437"/>
        <end position="1446"/>
    </location>
</feature>
<reference evidence="3" key="1">
    <citation type="submission" date="2020-05" db="EMBL/GenBank/DDBJ databases">
        <authorList>
            <person name="Rincon C."/>
            <person name="Sanders R I."/>
            <person name="Robbins C."/>
            <person name="Chaturvedi A."/>
        </authorList>
    </citation>
    <scope>NUCLEOTIDE SEQUENCE</scope>
    <source>
        <strain evidence="3">CHB12</strain>
    </source>
</reference>
<protein>
    <recommendedName>
        <fullName evidence="2">SANT domain-containing protein</fullName>
    </recommendedName>
</protein>
<evidence type="ECO:0000259" key="2">
    <source>
        <dbReference type="PROSITE" id="PS51293"/>
    </source>
</evidence>
<feature type="compositionally biased region" description="Low complexity" evidence="1">
    <location>
        <begin position="1805"/>
        <end position="1822"/>
    </location>
</feature>
<feature type="compositionally biased region" description="Low complexity" evidence="1">
    <location>
        <begin position="1401"/>
        <end position="1436"/>
    </location>
</feature>
<accession>A0A915ZVL4</accession>
<dbReference type="OrthoDB" id="2405147at2759"/>
<feature type="compositionally biased region" description="Basic and acidic residues" evidence="1">
    <location>
        <begin position="164"/>
        <end position="196"/>
    </location>
</feature>
<feature type="region of interest" description="Disordered" evidence="1">
    <location>
        <begin position="1202"/>
        <end position="1230"/>
    </location>
</feature>
<gene>
    <name evidence="3" type="ORF">CHRIB12_LOCUS21968</name>
</gene>
<feature type="region of interest" description="Disordered" evidence="1">
    <location>
        <begin position="1117"/>
        <end position="1167"/>
    </location>
</feature>
<feature type="region of interest" description="Disordered" evidence="1">
    <location>
        <begin position="447"/>
        <end position="487"/>
    </location>
</feature>
<feature type="region of interest" description="Disordered" evidence="1">
    <location>
        <begin position="1312"/>
        <end position="1348"/>
    </location>
</feature>
<evidence type="ECO:0000256" key="1">
    <source>
        <dbReference type="SAM" id="MobiDB-lite"/>
    </source>
</evidence>
<dbReference type="EMBL" id="CAGKOT010000072">
    <property type="protein sequence ID" value="CAB5391452.1"/>
    <property type="molecule type" value="Genomic_DNA"/>
</dbReference>
<feature type="region of interest" description="Disordered" evidence="1">
    <location>
        <begin position="1789"/>
        <end position="1832"/>
    </location>
</feature>
<feature type="compositionally biased region" description="Low complexity" evidence="1">
    <location>
        <begin position="286"/>
        <end position="296"/>
    </location>
</feature>
<dbReference type="Proteomes" id="UP000684084">
    <property type="component" value="Unassembled WGS sequence"/>
</dbReference>
<feature type="region of interest" description="Disordered" evidence="1">
    <location>
        <begin position="816"/>
        <end position="837"/>
    </location>
</feature>
<evidence type="ECO:0000313" key="3">
    <source>
        <dbReference type="EMBL" id="CAB5391452.1"/>
    </source>
</evidence>
<dbReference type="InterPro" id="IPR051571">
    <property type="entry name" value="N-CoR_corepressor"/>
</dbReference>
<evidence type="ECO:0000313" key="4">
    <source>
        <dbReference type="Proteomes" id="UP000684084"/>
    </source>
</evidence>
<dbReference type="GO" id="GO:0034967">
    <property type="term" value="C:Set3 complex"/>
    <property type="evidence" value="ECO:0007669"/>
    <property type="project" value="TreeGrafter"/>
</dbReference>